<sequence>MKKKLRLFLLFALLTSLVIFAILEYQKQKQSEKVFTGTIEVTKADIMPKTSGYLETLSVKEGDFVHKGQLAAKLDRKDLKAELMRDTAAYKKAQAQLLELENGARPQELRDAAAKTYSAQTSYDKALRDFERASSLYNNNAVSRQYLDDAAANKDTSLALLQSAKEQESLLHSGTRIEQVLAAKEELNRTKAVLAISNSLVSDLNVYAPLDGVILTKNYEQGEYVAAGTPIATIADLSDCWVKVYIPSTELGKIKIGTKASLSIDSLPSRTFTGYVREISDNAEYTPRQSITKNERANMVFGVKVYMDNVEKIMKPGMPMDVIFDE</sequence>
<protein>
    <submittedName>
        <fullName evidence="5">Uncharacterized protein</fullName>
    </submittedName>
</protein>
<dbReference type="AlphaFoldDB" id="A0A644V4C1"/>
<feature type="domain" description="YbhG-like alpha-helical hairpin" evidence="3">
    <location>
        <begin position="74"/>
        <end position="198"/>
    </location>
</feature>
<evidence type="ECO:0000259" key="3">
    <source>
        <dbReference type="Pfam" id="PF25881"/>
    </source>
</evidence>
<dbReference type="PANTHER" id="PTHR32347:SF23">
    <property type="entry name" value="BLL5650 PROTEIN"/>
    <property type="match status" value="1"/>
</dbReference>
<evidence type="ECO:0000256" key="1">
    <source>
        <dbReference type="ARBA" id="ARBA00004196"/>
    </source>
</evidence>
<evidence type="ECO:0000259" key="4">
    <source>
        <dbReference type="Pfam" id="PF25954"/>
    </source>
</evidence>
<dbReference type="Gene3D" id="2.40.30.170">
    <property type="match status" value="1"/>
</dbReference>
<proteinExistence type="predicted"/>
<comment type="subcellular location">
    <subcellularLocation>
        <location evidence="1">Cell envelope</location>
    </subcellularLocation>
</comment>
<name>A0A644V4C1_9ZZZZ</name>
<dbReference type="Pfam" id="PF25881">
    <property type="entry name" value="HH_YBHG"/>
    <property type="match status" value="1"/>
</dbReference>
<dbReference type="EMBL" id="VSSQ01000215">
    <property type="protein sequence ID" value="MPL86031.1"/>
    <property type="molecule type" value="Genomic_DNA"/>
</dbReference>
<organism evidence="5">
    <name type="scientific">bioreactor metagenome</name>
    <dbReference type="NCBI Taxonomy" id="1076179"/>
    <lineage>
        <taxon>unclassified sequences</taxon>
        <taxon>metagenomes</taxon>
        <taxon>ecological metagenomes</taxon>
    </lineage>
</organism>
<comment type="caution">
    <text evidence="5">The sequence shown here is derived from an EMBL/GenBank/DDBJ whole genome shotgun (WGS) entry which is preliminary data.</text>
</comment>
<feature type="domain" description="CusB-like beta-barrel" evidence="4">
    <location>
        <begin position="241"/>
        <end position="323"/>
    </location>
</feature>
<dbReference type="GO" id="GO:0030313">
    <property type="term" value="C:cell envelope"/>
    <property type="evidence" value="ECO:0007669"/>
    <property type="project" value="UniProtKB-SubCell"/>
</dbReference>
<dbReference type="PANTHER" id="PTHR32347">
    <property type="entry name" value="EFFLUX SYSTEM COMPONENT YKNX-RELATED"/>
    <property type="match status" value="1"/>
</dbReference>
<dbReference type="Gene3D" id="2.40.50.100">
    <property type="match status" value="1"/>
</dbReference>
<dbReference type="SUPFAM" id="SSF111369">
    <property type="entry name" value="HlyD-like secretion proteins"/>
    <property type="match status" value="1"/>
</dbReference>
<accession>A0A644V4C1</accession>
<evidence type="ECO:0000256" key="2">
    <source>
        <dbReference type="ARBA" id="ARBA00023054"/>
    </source>
</evidence>
<dbReference type="Pfam" id="PF25954">
    <property type="entry name" value="Beta-barrel_RND_2"/>
    <property type="match status" value="1"/>
</dbReference>
<dbReference type="InterPro" id="IPR059052">
    <property type="entry name" value="HH_YbhG-like"/>
</dbReference>
<evidence type="ECO:0000313" key="5">
    <source>
        <dbReference type="EMBL" id="MPL86031.1"/>
    </source>
</evidence>
<gene>
    <name evidence="5" type="ORF">SDC9_32007</name>
</gene>
<dbReference type="Gene3D" id="1.10.287.470">
    <property type="entry name" value="Helix hairpin bin"/>
    <property type="match status" value="1"/>
</dbReference>
<dbReference type="InterPro" id="IPR058792">
    <property type="entry name" value="Beta-barrel_RND_2"/>
</dbReference>
<keyword evidence="2" id="KW-0175">Coiled coil</keyword>
<dbReference type="InterPro" id="IPR050465">
    <property type="entry name" value="UPF0194_transport"/>
</dbReference>
<reference evidence="5" key="1">
    <citation type="submission" date="2019-08" db="EMBL/GenBank/DDBJ databases">
        <authorList>
            <person name="Kucharzyk K."/>
            <person name="Murdoch R.W."/>
            <person name="Higgins S."/>
            <person name="Loffler F."/>
        </authorList>
    </citation>
    <scope>NUCLEOTIDE SEQUENCE</scope>
</reference>